<evidence type="ECO:0000256" key="3">
    <source>
        <dbReference type="ARBA" id="ARBA00022691"/>
    </source>
</evidence>
<protein>
    <submittedName>
        <fullName evidence="8">Thiazole biosynthesis protein ThiH</fullName>
    </submittedName>
    <submittedName>
        <fullName evidence="9">Tyrosine lyase ThiH</fullName>
    </submittedName>
</protein>
<dbReference type="GO" id="GO:0016829">
    <property type="term" value="F:lyase activity"/>
    <property type="evidence" value="ECO:0007669"/>
    <property type="project" value="UniProtKB-KW"/>
</dbReference>
<dbReference type="InterPro" id="IPR034428">
    <property type="entry name" value="ThiH/NoCL/HydG-like"/>
</dbReference>
<dbReference type="SMART" id="SM00876">
    <property type="entry name" value="BATS"/>
    <property type="match status" value="1"/>
</dbReference>
<dbReference type="EMBL" id="LSFY01000001">
    <property type="protein sequence ID" value="KXZ39331.1"/>
    <property type="molecule type" value="Genomic_DNA"/>
</dbReference>
<evidence type="ECO:0000256" key="6">
    <source>
        <dbReference type="ARBA" id="ARBA00023014"/>
    </source>
</evidence>
<evidence type="ECO:0000313" key="8">
    <source>
        <dbReference type="EMBL" id="KXZ39331.1"/>
    </source>
</evidence>
<dbReference type="SFLD" id="SFLDS00029">
    <property type="entry name" value="Radical_SAM"/>
    <property type="match status" value="1"/>
</dbReference>
<keyword evidence="5" id="KW-0408">Iron</keyword>
<dbReference type="PANTHER" id="PTHR43583:SF1">
    <property type="entry name" value="2-IMINOACETATE SYNTHASE"/>
    <property type="match status" value="1"/>
</dbReference>
<evidence type="ECO:0000313" key="11">
    <source>
        <dbReference type="Proteomes" id="UP000323392"/>
    </source>
</evidence>
<dbReference type="InterPro" id="IPR007197">
    <property type="entry name" value="rSAM"/>
</dbReference>
<name>A0A150FNX8_CLOPD</name>
<evidence type="ECO:0000313" key="10">
    <source>
        <dbReference type="Proteomes" id="UP000092605"/>
    </source>
</evidence>
<dbReference type="NCBIfam" id="TIGR02351">
    <property type="entry name" value="thiH"/>
    <property type="match status" value="1"/>
</dbReference>
<reference evidence="8 10" key="1">
    <citation type="submission" date="2016-02" db="EMBL/GenBank/DDBJ databases">
        <title>Draft genome sequence for Clostridium paradoxum JW-YL-7.</title>
        <authorList>
            <person name="Utturkar S.M."/>
            <person name="Lancaster A."/>
            <person name="Poole F.L."/>
            <person name="Adams M.W."/>
            <person name="Brown S.D."/>
        </authorList>
    </citation>
    <scope>NUCLEOTIDE SEQUENCE [LARGE SCALE GENOMIC DNA]</scope>
    <source>
        <strain evidence="8 10">JW-YL-7</strain>
    </source>
</reference>
<dbReference type="SFLD" id="SFLDG01081">
    <property type="entry name" value="cleavage_of_the_Ca-Cb_bond_in"/>
    <property type="match status" value="1"/>
</dbReference>
<dbReference type="PATRIC" id="fig|1121328.3.peg.406"/>
<dbReference type="Pfam" id="PF06968">
    <property type="entry name" value="BATS"/>
    <property type="match status" value="1"/>
</dbReference>
<dbReference type="Gene3D" id="3.20.20.70">
    <property type="entry name" value="Aldolase class I"/>
    <property type="match status" value="1"/>
</dbReference>
<evidence type="ECO:0000256" key="1">
    <source>
        <dbReference type="ARBA" id="ARBA00001966"/>
    </source>
</evidence>
<dbReference type="CDD" id="cd01335">
    <property type="entry name" value="Radical_SAM"/>
    <property type="match status" value="1"/>
</dbReference>
<keyword evidence="6" id="KW-0411">Iron-sulfur</keyword>
<dbReference type="RefSeq" id="WP_066068316.1">
    <property type="nucleotide sequence ID" value="NZ_FRBG01000002.1"/>
</dbReference>
<gene>
    <name evidence="8" type="ORF">JWYL7_0406</name>
    <name evidence="9" type="ORF">SAMN05661008_00485</name>
</gene>
<sequence>MGFYDKYSLYKNFNFENFYINVKDSDIENVLRKDKLNEIDLLTLLSPSAEKYLEKIATKANEISVKQFGKTILLYTPIYISNFCRNVCSYCSFSLRNKIDRKQLTLDEIKEEAKAIYENGIRHILILTGEDKIKTHISYLKDCIRVLKQYFDSISIEIYALDEKEYRELINEGVDGLTIYQEVYNEQMYSKVHISGDKKNYKYRLDAPERACRQNIRFVNLGVLLGLYDWRSEVFFMGLHGKYLQNKYSHVEISFSFPRIRPFIGSNFKPYKVTDKNLVQSILALRLYIPRAGINISTRENALFRDKIIPLGVTKMSAGVSTQVGGYSLDNKGVSQFDICDTRSVEQVKKAIISAGYQPVFKDWMII</sequence>
<dbReference type="SUPFAM" id="SSF102114">
    <property type="entry name" value="Radical SAM enzymes"/>
    <property type="match status" value="1"/>
</dbReference>
<dbReference type="PANTHER" id="PTHR43583">
    <property type="entry name" value="2-IMINOACETATE SYNTHASE"/>
    <property type="match status" value="1"/>
</dbReference>
<evidence type="ECO:0000256" key="5">
    <source>
        <dbReference type="ARBA" id="ARBA00023004"/>
    </source>
</evidence>
<evidence type="ECO:0000259" key="7">
    <source>
        <dbReference type="PROSITE" id="PS51918"/>
    </source>
</evidence>
<dbReference type="Proteomes" id="UP000092605">
    <property type="component" value="Unassembled WGS sequence"/>
</dbReference>
<dbReference type="InterPro" id="IPR010722">
    <property type="entry name" value="BATS_dom"/>
</dbReference>
<comment type="caution">
    <text evidence="8">The sequence shown here is derived from an EMBL/GenBank/DDBJ whole genome shotgun (WGS) entry which is preliminary data.</text>
</comment>
<dbReference type="SFLD" id="SFLDG01060">
    <property type="entry name" value="BATS_domain_containing"/>
    <property type="match status" value="1"/>
</dbReference>
<evidence type="ECO:0000256" key="2">
    <source>
        <dbReference type="ARBA" id="ARBA00022485"/>
    </source>
</evidence>
<feature type="domain" description="Radical SAM core" evidence="7">
    <location>
        <begin position="70"/>
        <end position="290"/>
    </location>
</feature>
<dbReference type="GO" id="GO:0051539">
    <property type="term" value="F:4 iron, 4 sulfur cluster binding"/>
    <property type="evidence" value="ECO:0007669"/>
    <property type="project" value="UniProtKB-KW"/>
</dbReference>
<accession>A0A150FNX8</accession>
<dbReference type="GO" id="GO:0005506">
    <property type="term" value="F:iron ion binding"/>
    <property type="evidence" value="ECO:0007669"/>
    <property type="project" value="InterPro"/>
</dbReference>
<dbReference type="OrthoDB" id="9801120at2"/>
<keyword evidence="3" id="KW-0949">S-adenosyl-L-methionine</keyword>
<evidence type="ECO:0000313" key="9">
    <source>
        <dbReference type="EMBL" id="SHK55737.1"/>
    </source>
</evidence>
<dbReference type="PROSITE" id="PS51918">
    <property type="entry name" value="RADICAL_SAM"/>
    <property type="match status" value="1"/>
</dbReference>
<dbReference type="Proteomes" id="UP000323392">
    <property type="component" value="Unassembled WGS sequence"/>
</dbReference>
<keyword evidence="4" id="KW-0479">Metal-binding</keyword>
<dbReference type="InterPro" id="IPR013785">
    <property type="entry name" value="Aldolase_TIM"/>
</dbReference>
<comment type="cofactor">
    <cofactor evidence="1">
        <name>[4Fe-4S] cluster</name>
        <dbReference type="ChEBI" id="CHEBI:49883"/>
    </cofactor>
</comment>
<dbReference type="SFLD" id="SFLDF00301">
    <property type="entry name" value="2-iminoacetate_synthase_(ThiH)"/>
    <property type="match status" value="1"/>
</dbReference>
<dbReference type="InterPro" id="IPR058240">
    <property type="entry name" value="rSAM_sf"/>
</dbReference>
<dbReference type="STRING" id="1121328.JWYL7_0406"/>
<organism evidence="8 10">
    <name type="scientific">Alkalithermobacter thermoalcaliphilus JW-YL-7 = DSM 7308</name>
    <dbReference type="NCBI Taxonomy" id="1121328"/>
    <lineage>
        <taxon>Bacteria</taxon>
        <taxon>Bacillati</taxon>
        <taxon>Bacillota</taxon>
        <taxon>Clostridia</taxon>
        <taxon>Peptostreptococcales</taxon>
        <taxon>Tepidibacteraceae</taxon>
        <taxon>Alkalithermobacter</taxon>
    </lineage>
</organism>
<dbReference type="AlphaFoldDB" id="A0A150FNX8"/>
<dbReference type="InterPro" id="IPR012726">
    <property type="entry name" value="ThiH"/>
</dbReference>
<proteinExistence type="predicted"/>
<evidence type="ECO:0000256" key="4">
    <source>
        <dbReference type="ARBA" id="ARBA00022723"/>
    </source>
</evidence>
<dbReference type="Pfam" id="PF04055">
    <property type="entry name" value="Radical_SAM"/>
    <property type="match status" value="1"/>
</dbReference>
<keyword evidence="2" id="KW-0004">4Fe-4S</keyword>
<dbReference type="EMBL" id="FRBG01000002">
    <property type="protein sequence ID" value="SHK55737.1"/>
    <property type="molecule type" value="Genomic_DNA"/>
</dbReference>
<keyword evidence="11" id="KW-1185">Reference proteome</keyword>
<dbReference type="GO" id="GO:0009228">
    <property type="term" value="P:thiamine biosynthetic process"/>
    <property type="evidence" value="ECO:0007669"/>
    <property type="project" value="InterPro"/>
</dbReference>
<reference evidence="9 11" key="2">
    <citation type="submission" date="2016-11" db="EMBL/GenBank/DDBJ databases">
        <authorList>
            <person name="Varghese N."/>
            <person name="Submissions S."/>
        </authorList>
    </citation>
    <scope>NUCLEOTIDE SEQUENCE [LARGE SCALE GENOMIC DNA]</scope>
    <source>
        <strain evidence="9 11">DSM 7308</strain>
    </source>
</reference>
<keyword evidence="9" id="KW-0456">Lyase</keyword>